<dbReference type="EMBL" id="JAPEVA010000001">
    <property type="protein sequence ID" value="KAJ4413127.1"/>
    <property type="molecule type" value="Genomic_DNA"/>
</dbReference>
<dbReference type="InterPro" id="IPR007219">
    <property type="entry name" value="XnlR_reg_dom"/>
</dbReference>
<organism evidence="5 6">
    <name type="scientific">Didymella pomorum</name>
    <dbReference type="NCBI Taxonomy" id="749634"/>
    <lineage>
        <taxon>Eukaryota</taxon>
        <taxon>Fungi</taxon>
        <taxon>Dikarya</taxon>
        <taxon>Ascomycota</taxon>
        <taxon>Pezizomycotina</taxon>
        <taxon>Dothideomycetes</taxon>
        <taxon>Pleosporomycetidae</taxon>
        <taxon>Pleosporales</taxon>
        <taxon>Pleosporineae</taxon>
        <taxon>Didymellaceae</taxon>
        <taxon>Didymella</taxon>
    </lineage>
</organism>
<comment type="caution">
    <text evidence="5">The sequence shown here is derived from an EMBL/GenBank/DDBJ whole genome shotgun (WGS) entry which is preliminary data.</text>
</comment>
<reference evidence="5" key="1">
    <citation type="submission" date="2022-10" db="EMBL/GenBank/DDBJ databases">
        <title>Tapping the CABI collections for fungal endophytes: first genome assemblies for Collariella, Neodidymelliopsis, Ascochyta clinopodiicola, Didymella pomorum, Didymosphaeria variabile, Neocosmospora piperis and Neocucurbitaria cava.</title>
        <authorList>
            <person name="Hill R."/>
        </authorList>
    </citation>
    <scope>NUCLEOTIDE SEQUENCE</scope>
    <source>
        <strain evidence="5">IMI 355091</strain>
    </source>
</reference>
<keyword evidence="3" id="KW-0539">Nucleus</keyword>
<dbReference type="GO" id="GO:0003677">
    <property type="term" value="F:DNA binding"/>
    <property type="evidence" value="ECO:0007669"/>
    <property type="project" value="InterPro"/>
</dbReference>
<evidence type="ECO:0000256" key="2">
    <source>
        <dbReference type="ARBA" id="ARBA00023163"/>
    </source>
</evidence>
<gene>
    <name evidence="5" type="ORF">N0V91_000101</name>
</gene>
<keyword evidence="1" id="KW-0805">Transcription regulation</keyword>
<dbReference type="AlphaFoldDB" id="A0A9W9DC50"/>
<evidence type="ECO:0000256" key="3">
    <source>
        <dbReference type="ARBA" id="ARBA00023242"/>
    </source>
</evidence>
<dbReference type="InterPro" id="IPR051127">
    <property type="entry name" value="Fungal_SecMet_Regulators"/>
</dbReference>
<evidence type="ECO:0000313" key="6">
    <source>
        <dbReference type="Proteomes" id="UP001140510"/>
    </source>
</evidence>
<protein>
    <recommendedName>
        <fullName evidence="4">Xylanolytic transcriptional activator regulatory domain-containing protein</fullName>
    </recommendedName>
</protein>
<dbReference type="OrthoDB" id="3364175at2759"/>
<sequence>MGMHRDATNVEFDPIERNTRRQVWWSIYSFERILCSILGRPTVIDEREMSMQIPDAPMLEQKSMSAEFMTQAYEIARMSYTIRQRAYFDSNNAEERSPSLAMAESLLRECDTYAQTIPPSLSLNYLPTIPPEQKARILLLHVYYYYTRCIASRDFLVHKVERNITFLEGKDAPYSEELQRTLALSEDCVESAHQSLRCIMEGADLGMIGYSWLDLFFIFHSIMIVCADFLARPRSQHDMAKDVERKEMVRVMLNHIRGMKMAATYKILSKIAVQFAAITGVTEDQGPTPMYTGQAGGSRLDEKHAALGQDETAQTLVEISDIQEDWFANATSSLGLDFFELQEGPDSLPLHAEASTYPELYGQQPTAGEVDDWTARTLRGMHSL</sequence>
<dbReference type="Proteomes" id="UP001140510">
    <property type="component" value="Unassembled WGS sequence"/>
</dbReference>
<feature type="domain" description="Xylanolytic transcriptional activator regulatory" evidence="4">
    <location>
        <begin position="1"/>
        <end position="73"/>
    </location>
</feature>
<dbReference type="PANTHER" id="PTHR47424:SF6">
    <property type="entry name" value="PROLINE UTILIZATION TRANS-ACTIVATOR"/>
    <property type="match status" value="1"/>
</dbReference>
<dbReference type="PANTHER" id="PTHR47424">
    <property type="entry name" value="REGULATORY PROTEIN GAL4"/>
    <property type="match status" value="1"/>
</dbReference>
<proteinExistence type="predicted"/>
<dbReference type="CDD" id="cd12148">
    <property type="entry name" value="fungal_TF_MHR"/>
    <property type="match status" value="1"/>
</dbReference>
<dbReference type="GO" id="GO:0006351">
    <property type="term" value="P:DNA-templated transcription"/>
    <property type="evidence" value="ECO:0007669"/>
    <property type="project" value="InterPro"/>
</dbReference>
<dbReference type="Pfam" id="PF04082">
    <property type="entry name" value="Fungal_trans"/>
    <property type="match status" value="1"/>
</dbReference>
<keyword evidence="2" id="KW-0804">Transcription</keyword>
<name>A0A9W9DC50_9PLEO</name>
<dbReference type="GO" id="GO:0008270">
    <property type="term" value="F:zinc ion binding"/>
    <property type="evidence" value="ECO:0007669"/>
    <property type="project" value="InterPro"/>
</dbReference>
<evidence type="ECO:0000256" key="1">
    <source>
        <dbReference type="ARBA" id="ARBA00023015"/>
    </source>
</evidence>
<evidence type="ECO:0000259" key="4">
    <source>
        <dbReference type="Pfam" id="PF04082"/>
    </source>
</evidence>
<evidence type="ECO:0000313" key="5">
    <source>
        <dbReference type="EMBL" id="KAJ4413127.1"/>
    </source>
</evidence>
<accession>A0A9W9DC50</accession>
<keyword evidence="6" id="KW-1185">Reference proteome</keyword>